<dbReference type="Proteomes" id="UP001596523">
    <property type="component" value="Unassembled WGS sequence"/>
</dbReference>
<evidence type="ECO:0000259" key="2">
    <source>
        <dbReference type="Pfam" id="PF00975"/>
    </source>
</evidence>
<evidence type="ECO:0000313" key="3">
    <source>
        <dbReference type="EMBL" id="MFC7310250.1"/>
    </source>
</evidence>
<dbReference type="PANTHER" id="PTHR11487">
    <property type="entry name" value="THIOESTERASE"/>
    <property type="match status" value="1"/>
</dbReference>
<dbReference type="SUPFAM" id="SSF53474">
    <property type="entry name" value="alpha/beta-Hydrolases"/>
    <property type="match status" value="1"/>
</dbReference>
<dbReference type="Pfam" id="PF00975">
    <property type="entry name" value="Thioesterase"/>
    <property type="match status" value="1"/>
</dbReference>
<dbReference type="RefSeq" id="WP_381840404.1">
    <property type="nucleotide sequence ID" value="NZ_JBHTCF010000030.1"/>
</dbReference>
<dbReference type="Gene3D" id="3.40.50.1820">
    <property type="entry name" value="alpha/beta hydrolase"/>
    <property type="match status" value="1"/>
</dbReference>
<dbReference type="InterPro" id="IPR012223">
    <property type="entry name" value="TEII"/>
</dbReference>
<comment type="similarity">
    <text evidence="1">Belongs to the thioesterase family.</text>
</comment>
<keyword evidence="4" id="KW-1185">Reference proteome</keyword>
<organism evidence="3 4">
    <name type="scientific">Streptomyces monticola</name>
    <dbReference type="NCBI Taxonomy" id="2666263"/>
    <lineage>
        <taxon>Bacteria</taxon>
        <taxon>Bacillati</taxon>
        <taxon>Actinomycetota</taxon>
        <taxon>Actinomycetes</taxon>
        <taxon>Kitasatosporales</taxon>
        <taxon>Streptomycetaceae</taxon>
        <taxon>Streptomyces</taxon>
    </lineage>
</organism>
<protein>
    <submittedName>
        <fullName evidence="3">Thioesterase II family protein</fullName>
    </submittedName>
</protein>
<proteinExistence type="inferred from homology"/>
<accession>A0ABW2JXJ8</accession>
<evidence type="ECO:0000313" key="4">
    <source>
        <dbReference type="Proteomes" id="UP001596523"/>
    </source>
</evidence>
<evidence type="ECO:0000256" key="1">
    <source>
        <dbReference type="ARBA" id="ARBA00007169"/>
    </source>
</evidence>
<dbReference type="InterPro" id="IPR001031">
    <property type="entry name" value="Thioesterase"/>
</dbReference>
<reference evidence="4" key="1">
    <citation type="journal article" date="2019" name="Int. J. Syst. Evol. Microbiol.">
        <title>The Global Catalogue of Microorganisms (GCM) 10K type strain sequencing project: providing services to taxonomists for standard genome sequencing and annotation.</title>
        <authorList>
            <consortium name="The Broad Institute Genomics Platform"/>
            <consortium name="The Broad Institute Genome Sequencing Center for Infectious Disease"/>
            <person name="Wu L."/>
            <person name="Ma J."/>
        </authorList>
    </citation>
    <scope>NUCLEOTIDE SEQUENCE [LARGE SCALE GENOMIC DNA]</scope>
    <source>
        <strain evidence="4">SYNS20</strain>
    </source>
</reference>
<comment type="caution">
    <text evidence="3">The sequence shown here is derived from an EMBL/GenBank/DDBJ whole genome shotgun (WGS) entry which is preliminary data.</text>
</comment>
<gene>
    <name evidence="3" type="ORF">ACFQVC_39320</name>
</gene>
<name>A0ABW2JXJ8_9ACTN</name>
<dbReference type="InterPro" id="IPR029058">
    <property type="entry name" value="AB_hydrolase_fold"/>
</dbReference>
<feature type="domain" description="Thioesterase" evidence="2">
    <location>
        <begin position="21"/>
        <end position="253"/>
    </location>
</feature>
<dbReference type="EMBL" id="JBHTCF010000030">
    <property type="protein sequence ID" value="MFC7310250.1"/>
    <property type="molecule type" value="Genomic_DNA"/>
</dbReference>
<dbReference type="PANTHER" id="PTHR11487:SF0">
    <property type="entry name" value="S-ACYL FATTY ACID SYNTHASE THIOESTERASE, MEDIUM CHAIN"/>
    <property type="match status" value="1"/>
</dbReference>
<sequence>MEFSGPARPGTGRPAADGELRLFVFPHAGGSSLMCHAWPALFPASWQVRAVDAPGHGLLLGSAPLTDGPSLIGHFLDTLGPELDASGVPFAFFGHSMGALVAYELTRRLQARGAALPVWLGVSACGPHRHDDTGAGRGARPELSLLSLSDDELRRRLAALGATPPQVLADPALWEVFGPTVRADMHLVATWRPAPPAAPLPVPLSAFAGAQDHAAPPQRLAAWAERTEHFVGLRTFPGGHFYFQDDLQALAAAVTADAGAALRGPGPVGAAGEAGAA</sequence>